<evidence type="ECO:0000256" key="1">
    <source>
        <dbReference type="SAM" id="MobiDB-lite"/>
    </source>
</evidence>
<keyword evidence="2" id="KW-0472">Membrane</keyword>
<name>A0A2U0SHG8_9SPHN</name>
<dbReference type="RefSeq" id="WP_116470170.1">
    <property type="nucleotide sequence ID" value="NZ_QENQ01000001.1"/>
</dbReference>
<proteinExistence type="predicted"/>
<feature type="compositionally biased region" description="Basic and acidic residues" evidence="1">
    <location>
        <begin position="73"/>
        <end position="86"/>
    </location>
</feature>
<evidence type="ECO:0000256" key="2">
    <source>
        <dbReference type="SAM" id="Phobius"/>
    </source>
</evidence>
<gene>
    <name evidence="3" type="ORF">DD559_16670</name>
</gene>
<dbReference type="Proteomes" id="UP000245890">
    <property type="component" value="Unassembled WGS sequence"/>
</dbReference>
<evidence type="ECO:0000313" key="4">
    <source>
        <dbReference type="Proteomes" id="UP000245890"/>
    </source>
</evidence>
<protein>
    <submittedName>
        <fullName evidence="3">Uncharacterized protein</fullName>
    </submittedName>
</protein>
<organism evidence="3 4">
    <name type="scientific">Sphingomonas pokkalii</name>
    <dbReference type="NCBI Taxonomy" id="2175090"/>
    <lineage>
        <taxon>Bacteria</taxon>
        <taxon>Pseudomonadati</taxon>
        <taxon>Pseudomonadota</taxon>
        <taxon>Alphaproteobacteria</taxon>
        <taxon>Sphingomonadales</taxon>
        <taxon>Sphingomonadaceae</taxon>
        <taxon>Sphingomonas</taxon>
    </lineage>
</organism>
<keyword evidence="2" id="KW-0812">Transmembrane</keyword>
<sequence length="86" mass="8735">MADRIVEDGVATDRATHTTVIERRSGGGAGMALIGLAVLIAVIIGGFYLFNQNARENARTDAVTSAASSVGDAAKDVGDAAKDATK</sequence>
<keyword evidence="4" id="KW-1185">Reference proteome</keyword>
<feature type="transmembrane region" description="Helical" evidence="2">
    <location>
        <begin position="29"/>
        <end position="50"/>
    </location>
</feature>
<comment type="caution">
    <text evidence="3">The sequence shown here is derived from an EMBL/GenBank/DDBJ whole genome shotgun (WGS) entry which is preliminary data.</text>
</comment>
<keyword evidence="2" id="KW-1133">Transmembrane helix</keyword>
<feature type="region of interest" description="Disordered" evidence="1">
    <location>
        <begin position="61"/>
        <end position="86"/>
    </location>
</feature>
<evidence type="ECO:0000313" key="3">
    <source>
        <dbReference type="EMBL" id="PVX30764.1"/>
    </source>
</evidence>
<dbReference type="AlphaFoldDB" id="A0A2U0SHG8"/>
<dbReference type="EMBL" id="QENQ01000001">
    <property type="protein sequence ID" value="PVX30764.1"/>
    <property type="molecule type" value="Genomic_DNA"/>
</dbReference>
<accession>A0A2U0SHG8</accession>
<reference evidence="3 4" key="1">
    <citation type="submission" date="2018-05" db="EMBL/GenBank/DDBJ databases">
        <title>Description of Sphingomonas pokkalii sp nov, isolated from the rhizosphere of saline tolerant pokkali rice and its draft genome analysis.</title>
        <authorList>
            <person name="Menon R."/>
            <person name="Kumari S."/>
            <person name="Rameshkumar N."/>
        </authorList>
    </citation>
    <scope>NUCLEOTIDE SEQUENCE [LARGE SCALE GENOMIC DNA]</scope>
    <source>
        <strain evidence="3 4">L3B27</strain>
    </source>
</reference>